<dbReference type="OrthoDB" id="6782894at2759"/>
<protein>
    <submittedName>
        <fullName evidence="1">Uncharacterized protein</fullName>
    </submittedName>
</protein>
<accession>A0A3M7SPS9</accession>
<proteinExistence type="predicted"/>
<dbReference type="EMBL" id="REGN01001016">
    <property type="protein sequence ID" value="RNA37617.1"/>
    <property type="molecule type" value="Genomic_DNA"/>
</dbReference>
<evidence type="ECO:0000313" key="1">
    <source>
        <dbReference type="EMBL" id="RNA37617.1"/>
    </source>
</evidence>
<organism evidence="1 2">
    <name type="scientific">Brachionus plicatilis</name>
    <name type="common">Marine rotifer</name>
    <name type="synonym">Brachionus muelleri</name>
    <dbReference type="NCBI Taxonomy" id="10195"/>
    <lineage>
        <taxon>Eukaryota</taxon>
        <taxon>Metazoa</taxon>
        <taxon>Spiralia</taxon>
        <taxon>Gnathifera</taxon>
        <taxon>Rotifera</taxon>
        <taxon>Eurotatoria</taxon>
        <taxon>Monogononta</taxon>
        <taxon>Pseudotrocha</taxon>
        <taxon>Ploima</taxon>
        <taxon>Brachionidae</taxon>
        <taxon>Brachionus</taxon>
    </lineage>
</organism>
<keyword evidence="2" id="KW-1185">Reference proteome</keyword>
<name>A0A3M7SPS9_BRAPC</name>
<dbReference type="AlphaFoldDB" id="A0A3M7SPS9"/>
<evidence type="ECO:0000313" key="2">
    <source>
        <dbReference type="Proteomes" id="UP000276133"/>
    </source>
</evidence>
<dbReference type="Proteomes" id="UP000276133">
    <property type="component" value="Unassembled WGS sequence"/>
</dbReference>
<comment type="caution">
    <text evidence="1">The sequence shown here is derived from an EMBL/GenBank/DDBJ whole genome shotgun (WGS) entry which is preliminary data.</text>
</comment>
<reference evidence="1 2" key="1">
    <citation type="journal article" date="2018" name="Sci. Rep.">
        <title>Genomic signatures of local adaptation to the degree of environmental predictability in rotifers.</title>
        <authorList>
            <person name="Franch-Gras L."/>
            <person name="Hahn C."/>
            <person name="Garcia-Roger E.M."/>
            <person name="Carmona M.J."/>
            <person name="Serra M."/>
            <person name="Gomez A."/>
        </authorList>
    </citation>
    <scope>NUCLEOTIDE SEQUENCE [LARGE SCALE GENOMIC DNA]</scope>
    <source>
        <strain evidence="1">HYR1</strain>
    </source>
</reference>
<gene>
    <name evidence="1" type="ORF">BpHYR1_009831</name>
</gene>
<sequence length="83" mass="10033">MDFVKQYIEPIIVTDFSFALINSIMKTFNRLDLDRYLNMCYDFLINKNTNDFFSTKKVKANMKAKFEQFDNYLINHMNILRKS</sequence>